<feature type="region of interest" description="Disordered" evidence="1">
    <location>
        <begin position="24"/>
        <end position="54"/>
    </location>
</feature>
<feature type="signal peptide" evidence="2">
    <location>
        <begin position="1"/>
        <end position="18"/>
    </location>
</feature>
<dbReference type="Proteomes" id="UP001155483">
    <property type="component" value="Unassembled WGS sequence"/>
</dbReference>
<feature type="compositionally biased region" description="Basic and acidic residues" evidence="1">
    <location>
        <begin position="26"/>
        <end position="44"/>
    </location>
</feature>
<evidence type="ECO:0000313" key="5">
    <source>
        <dbReference type="Proteomes" id="UP001155483"/>
    </source>
</evidence>
<keyword evidence="2" id="KW-0732">Signal</keyword>
<reference evidence="4" key="1">
    <citation type="submission" date="2022-09" db="EMBL/GenBank/DDBJ databases">
        <authorList>
            <person name="Yuan C."/>
            <person name="Ke Z."/>
        </authorList>
    </citation>
    <scope>NUCLEOTIDE SEQUENCE</scope>
    <source>
        <strain evidence="4">LB-8</strain>
    </source>
</reference>
<dbReference type="AlphaFoldDB" id="A0A9X2XZM1"/>
<dbReference type="PROSITE" id="PS51257">
    <property type="entry name" value="PROKAR_LIPOPROTEIN"/>
    <property type="match status" value="1"/>
</dbReference>
<feature type="domain" description="DUF3347" evidence="3">
    <location>
        <begin position="64"/>
        <end position="140"/>
    </location>
</feature>
<dbReference type="EMBL" id="JAOTIF010000024">
    <property type="protein sequence ID" value="MCU7551845.1"/>
    <property type="molecule type" value="Genomic_DNA"/>
</dbReference>
<feature type="chain" id="PRO_5040734552" evidence="2">
    <location>
        <begin position="19"/>
        <end position="187"/>
    </location>
</feature>
<proteinExistence type="predicted"/>
<evidence type="ECO:0000256" key="1">
    <source>
        <dbReference type="SAM" id="MobiDB-lite"/>
    </source>
</evidence>
<evidence type="ECO:0000256" key="2">
    <source>
        <dbReference type="SAM" id="SignalP"/>
    </source>
</evidence>
<evidence type="ECO:0000313" key="4">
    <source>
        <dbReference type="EMBL" id="MCU7551845.1"/>
    </source>
</evidence>
<name>A0A9X2XZM1_9BACT</name>
<accession>A0A9X2XZM1</accession>
<comment type="caution">
    <text evidence="4">The sequence shown here is derived from an EMBL/GenBank/DDBJ whole genome shotgun (WGS) entry which is preliminary data.</text>
</comment>
<reference evidence="4" key="2">
    <citation type="submission" date="2023-04" db="EMBL/GenBank/DDBJ databases">
        <title>Paracnuella aquatica gen. nov., sp. nov., a member of the family Chitinophagaceae isolated from a hot spring.</title>
        <authorList>
            <person name="Wang C."/>
        </authorList>
    </citation>
    <scope>NUCLEOTIDE SEQUENCE</scope>
    <source>
        <strain evidence="4">LB-8</strain>
    </source>
</reference>
<gene>
    <name evidence="4" type="ORF">OCK74_22185</name>
</gene>
<organism evidence="4 5">
    <name type="scientific">Paraflavisolibacter caeni</name>
    <dbReference type="NCBI Taxonomy" id="2982496"/>
    <lineage>
        <taxon>Bacteria</taxon>
        <taxon>Pseudomonadati</taxon>
        <taxon>Bacteroidota</taxon>
        <taxon>Chitinophagia</taxon>
        <taxon>Chitinophagales</taxon>
        <taxon>Chitinophagaceae</taxon>
        <taxon>Paraflavisolibacter</taxon>
    </lineage>
</organism>
<dbReference type="RefSeq" id="WP_279299283.1">
    <property type="nucleotide sequence ID" value="NZ_JAOTIF010000024.1"/>
</dbReference>
<evidence type="ECO:0000259" key="3">
    <source>
        <dbReference type="Pfam" id="PF11827"/>
    </source>
</evidence>
<dbReference type="InterPro" id="IPR021782">
    <property type="entry name" value="DUF3347"/>
</dbReference>
<dbReference type="Pfam" id="PF11827">
    <property type="entry name" value="DUF3347"/>
    <property type="match status" value="1"/>
</dbReference>
<protein>
    <submittedName>
        <fullName evidence="4">DUF3347 domain-containing protein</fullName>
    </submittedName>
</protein>
<sequence>MKHLIRVALPLVAAFTLAACGNQNSESKEESQEGHDHAAMEKEQATTQQPTGPVKIKDDRLNAVYQHYIHLTTALTNSDAAEAKIAANAIEAGSKELDGGSSIASSAAKITAASNIDAQRTAYSKLSNDMIALVKKSGLSGGELYVDFCPMALNEKGANWISASKEIRNPYLGEKMMKCGEVKDTIK</sequence>
<keyword evidence="5" id="KW-1185">Reference proteome</keyword>